<dbReference type="SUPFAM" id="SSF54637">
    <property type="entry name" value="Thioesterase/thiol ester dehydrase-isomerase"/>
    <property type="match status" value="2"/>
</dbReference>
<evidence type="ECO:0000256" key="1">
    <source>
        <dbReference type="ARBA" id="ARBA00022801"/>
    </source>
</evidence>
<dbReference type="RefSeq" id="WP_006900867.1">
    <property type="nucleotide sequence ID" value="NZ_BAOQ01000024.1"/>
</dbReference>
<accession>A0ABQ0IMC1</accession>
<proteinExistence type="predicted"/>
<evidence type="ECO:0000313" key="3">
    <source>
        <dbReference type="EMBL" id="GAC84635.1"/>
    </source>
</evidence>
<dbReference type="NCBIfam" id="TIGR00369">
    <property type="entry name" value="unchar_dom_1"/>
    <property type="match status" value="1"/>
</dbReference>
<protein>
    <recommendedName>
        <fullName evidence="2">Thioesterase domain-containing protein</fullName>
    </recommendedName>
</protein>
<dbReference type="InterPro" id="IPR003736">
    <property type="entry name" value="PAAI_dom"/>
</dbReference>
<sequence>MADADPKVAFLAQIPEAIFGVVDIVGTSSAVTRKMRSGSWLRTDDGRPAPGGIGVMVDAAVGGAAVAHRPAGGWAVTTDLSIVFCGDIPDVAPDLSVCGQTVQHDAVAGVSTGTVHSGDRLVATVIERIAFIDVAPRPAVMAGSVGDLEGSTLGCLGGVMTEAGVQVRVGENATNPGGALHGGVSVYLTELAASHFVHEQNPDLVPATLHISYARPGRFGETIEFVAESHHLGRNSATIDVAASDTSGRVVTRARLTYHRRSAAVIGEVRCGRSGLR</sequence>
<dbReference type="Pfam" id="PF03061">
    <property type="entry name" value="4HBT"/>
    <property type="match status" value="1"/>
</dbReference>
<dbReference type="InterPro" id="IPR006683">
    <property type="entry name" value="Thioestr_dom"/>
</dbReference>
<keyword evidence="1" id="KW-0378">Hydrolase</keyword>
<name>A0ABQ0IMC1_9ACTN</name>
<gene>
    <name evidence="3" type="ORF">GP2_024_00620</name>
</gene>
<reference evidence="3 4" key="1">
    <citation type="submission" date="2013-02" db="EMBL/GenBank/DDBJ databases">
        <title>Whole genome shotgun sequence of Gordonia paraffinivorans NBRC 108238.</title>
        <authorList>
            <person name="Isaki-Nakamura S."/>
            <person name="Hosoyama A."/>
            <person name="Tsuchikane K."/>
            <person name="Ando Y."/>
            <person name="Baba S."/>
            <person name="Ohji S."/>
            <person name="Hamada M."/>
            <person name="Tamura T."/>
            <person name="Yamazoe A."/>
            <person name="Yamazaki S."/>
            <person name="Fujita N."/>
        </authorList>
    </citation>
    <scope>NUCLEOTIDE SEQUENCE [LARGE SCALE GENOMIC DNA]</scope>
    <source>
        <strain evidence="3 4">NBRC 108238</strain>
    </source>
</reference>
<evidence type="ECO:0000313" key="4">
    <source>
        <dbReference type="Proteomes" id="UP000035021"/>
    </source>
</evidence>
<dbReference type="Gene3D" id="3.10.129.10">
    <property type="entry name" value="Hotdog Thioesterase"/>
    <property type="match status" value="2"/>
</dbReference>
<comment type="caution">
    <text evidence="3">The sequence shown here is derived from an EMBL/GenBank/DDBJ whole genome shotgun (WGS) entry which is preliminary data.</text>
</comment>
<dbReference type="CDD" id="cd03443">
    <property type="entry name" value="PaaI_thioesterase"/>
    <property type="match status" value="1"/>
</dbReference>
<dbReference type="Proteomes" id="UP000035021">
    <property type="component" value="Unassembled WGS sequence"/>
</dbReference>
<feature type="domain" description="Thioesterase" evidence="2">
    <location>
        <begin position="177"/>
        <end position="251"/>
    </location>
</feature>
<keyword evidence="4" id="KW-1185">Reference proteome</keyword>
<dbReference type="EMBL" id="BAOQ01000024">
    <property type="protein sequence ID" value="GAC84635.1"/>
    <property type="molecule type" value="Genomic_DNA"/>
</dbReference>
<evidence type="ECO:0000259" key="2">
    <source>
        <dbReference type="Pfam" id="PF03061"/>
    </source>
</evidence>
<dbReference type="InterPro" id="IPR029069">
    <property type="entry name" value="HotDog_dom_sf"/>
</dbReference>
<organism evidence="3 4">
    <name type="scientific">Gordonia paraffinivorans NBRC 108238</name>
    <dbReference type="NCBI Taxonomy" id="1223543"/>
    <lineage>
        <taxon>Bacteria</taxon>
        <taxon>Bacillati</taxon>
        <taxon>Actinomycetota</taxon>
        <taxon>Actinomycetes</taxon>
        <taxon>Mycobacteriales</taxon>
        <taxon>Gordoniaceae</taxon>
        <taxon>Gordonia</taxon>
    </lineage>
</organism>